<sequence length="40" mass="4806">MVNCRTFPPNLISIDYHKNMQLINTIMYLPNFQIHLLVMK</sequence>
<name>A0A2P2NAL7_RHIMU</name>
<organism evidence="1">
    <name type="scientific">Rhizophora mucronata</name>
    <name type="common">Asiatic mangrove</name>
    <dbReference type="NCBI Taxonomy" id="61149"/>
    <lineage>
        <taxon>Eukaryota</taxon>
        <taxon>Viridiplantae</taxon>
        <taxon>Streptophyta</taxon>
        <taxon>Embryophyta</taxon>
        <taxon>Tracheophyta</taxon>
        <taxon>Spermatophyta</taxon>
        <taxon>Magnoliopsida</taxon>
        <taxon>eudicotyledons</taxon>
        <taxon>Gunneridae</taxon>
        <taxon>Pentapetalae</taxon>
        <taxon>rosids</taxon>
        <taxon>fabids</taxon>
        <taxon>Malpighiales</taxon>
        <taxon>Rhizophoraceae</taxon>
        <taxon>Rhizophora</taxon>
    </lineage>
</organism>
<accession>A0A2P2NAL7</accession>
<evidence type="ECO:0000313" key="1">
    <source>
        <dbReference type="EMBL" id="MBX39532.1"/>
    </source>
</evidence>
<proteinExistence type="predicted"/>
<protein>
    <submittedName>
        <fullName evidence="1">Uncharacterized protein</fullName>
    </submittedName>
</protein>
<dbReference type="AlphaFoldDB" id="A0A2P2NAL7"/>
<dbReference type="EMBL" id="GGEC01059048">
    <property type="protein sequence ID" value="MBX39532.1"/>
    <property type="molecule type" value="Transcribed_RNA"/>
</dbReference>
<reference evidence="1" key="1">
    <citation type="submission" date="2018-02" db="EMBL/GenBank/DDBJ databases">
        <title>Rhizophora mucronata_Transcriptome.</title>
        <authorList>
            <person name="Meera S.P."/>
            <person name="Sreeshan A."/>
            <person name="Augustine A."/>
        </authorList>
    </citation>
    <scope>NUCLEOTIDE SEQUENCE</scope>
    <source>
        <tissue evidence="1">Leaf</tissue>
    </source>
</reference>